<feature type="domain" description="HTH merR-type" evidence="3">
    <location>
        <begin position="19"/>
        <end position="88"/>
    </location>
</feature>
<dbReference type="InterPro" id="IPR000551">
    <property type="entry name" value="MerR-type_HTH_dom"/>
</dbReference>
<reference evidence="4 5" key="1">
    <citation type="journal article" date="2018" name="ISME J.">
        <title>Involvement of Burkholderiaceae and sulfurous volatiles in disease-suppressive soils.</title>
        <authorList>
            <person name="Carrion V.J."/>
            <person name="Cordovez V."/>
            <person name="Tyc O."/>
            <person name="Etalo D.W."/>
            <person name="de Bruijn I."/>
            <person name="de Jager V.C."/>
            <person name="Medema M.H."/>
            <person name="Eberl L."/>
            <person name="Raaijmakers J.M."/>
        </authorList>
    </citation>
    <scope>NUCLEOTIDE SEQUENCE [LARGE SCALE GENOMIC DNA]</scope>
    <source>
        <strain evidence="5">mHSR5</strain>
    </source>
</reference>
<dbReference type="Pfam" id="PF13411">
    <property type="entry name" value="MerR_1"/>
    <property type="match status" value="1"/>
</dbReference>
<dbReference type="PROSITE" id="PS50937">
    <property type="entry name" value="HTH_MERR_2"/>
    <property type="match status" value="1"/>
</dbReference>
<name>A0A2Z5N528_BURPY</name>
<sequence length="182" mass="20333">MTNRSRRVGADDASEQSLTLLIGEIAQATGRSIHAIRWYESQGLLPGVQRDAAGRRRYSRHHVGWLDLMDRLRCTGMSIAQLRAYTALVKQGPPSLRERRALLAAHRARVQDNIRRWTDALELIDAKVEFYDEWVASGARPAVSPHQRIRATRGGAPAEWRHGPPAAGAANKQENTDEPDDP</sequence>
<gene>
    <name evidence="4" type="ORF">CUJ89_30895</name>
</gene>
<keyword evidence="1" id="KW-0238">DNA-binding</keyword>
<dbReference type="InterPro" id="IPR009061">
    <property type="entry name" value="DNA-bd_dom_put_sf"/>
</dbReference>
<feature type="region of interest" description="Disordered" evidence="2">
    <location>
        <begin position="142"/>
        <end position="182"/>
    </location>
</feature>
<proteinExistence type="predicted"/>
<dbReference type="GO" id="GO:0003700">
    <property type="term" value="F:DNA-binding transcription factor activity"/>
    <property type="evidence" value="ECO:0007669"/>
    <property type="project" value="InterPro"/>
</dbReference>
<dbReference type="SUPFAM" id="SSF46955">
    <property type="entry name" value="Putative DNA-binding domain"/>
    <property type="match status" value="1"/>
</dbReference>
<dbReference type="Gene3D" id="1.10.1660.10">
    <property type="match status" value="1"/>
</dbReference>
<dbReference type="Proteomes" id="UP000253104">
    <property type="component" value="Chromosome mHSR5_B"/>
</dbReference>
<evidence type="ECO:0000256" key="2">
    <source>
        <dbReference type="SAM" id="MobiDB-lite"/>
    </source>
</evidence>
<evidence type="ECO:0000259" key="3">
    <source>
        <dbReference type="PROSITE" id="PS50937"/>
    </source>
</evidence>
<dbReference type="PANTHER" id="PTHR30204">
    <property type="entry name" value="REDOX-CYCLING DRUG-SENSING TRANSCRIPTIONAL ACTIVATOR SOXR"/>
    <property type="match status" value="1"/>
</dbReference>
<dbReference type="EMBL" id="CP024903">
    <property type="protein sequence ID" value="AXF24665.1"/>
    <property type="molecule type" value="Genomic_DNA"/>
</dbReference>
<evidence type="ECO:0000313" key="5">
    <source>
        <dbReference type="Proteomes" id="UP000253104"/>
    </source>
</evidence>
<dbReference type="SMART" id="SM00422">
    <property type="entry name" value="HTH_MERR"/>
    <property type="match status" value="1"/>
</dbReference>
<dbReference type="RefSeq" id="WP_114181039.1">
    <property type="nucleotide sequence ID" value="NZ_CP024903.1"/>
</dbReference>
<dbReference type="InterPro" id="IPR047057">
    <property type="entry name" value="MerR_fam"/>
</dbReference>
<accession>A0A2Z5N528</accession>
<evidence type="ECO:0000313" key="4">
    <source>
        <dbReference type="EMBL" id="AXF24665.1"/>
    </source>
</evidence>
<dbReference type="AlphaFoldDB" id="A0A2Z5N528"/>
<evidence type="ECO:0000256" key="1">
    <source>
        <dbReference type="ARBA" id="ARBA00023125"/>
    </source>
</evidence>
<dbReference type="PANTHER" id="PTHR30204:SF98">
    <property type="entry name" value="HTH-TYPE TRANSCRIPTIONAL REGULATOR ADHR"/>
    <property type="match status" value="1"/>
</dbReference>
<dbReference type="CDD" id="cd01109">
    <property type="entry name" value="HTH_YyaN"/>
    <property type="match status" value="1"/>
</dbReference>
<organism evidence="4 5">
    <name type="scientific">Burkholderia pyrrocinia</name>
    <name type="common">Pseudomonas pyrrocinia</name>
    <dbReference type="NCBI Taxonomy" id="60550"/>
    <lineage>
        <taxon>Bacteria</taxon>
        <taxon>Pseudomonadati</taxon>
        <taxon>Pseudomonadota</taxon>
        <taxon>Betaproteobacteria</taxon>
        <taxon>Burkholderiales</taxon>
        <taxon>Burkholderiaceae</taxon>
        <taxon>Burkholderia</taxon>
        <taxon>Burkholderia cepacia complex</taxon>
    </lineage>
</organism>
<dbReference type="GO" id="GO:0003677">
    <property type="term" value="F:DNA binding"/>
    <property type="evidence" value="ECO:0007669"/>
    <property type="project" value="UniProtKB-KW"/>
</dbReference>
<dbReference type="OrthoDB" id="9808480at2"/>
<protein>
    <submittedName>
        <fullName evidence="4">MerR family transcriptional regulator</fullName>
    </submittedName>
</protein>